<protein>
    <submittedName>
        <fullName evidence="2">Uncharacterized protein</fullName>
    </submittedName>
</protein>
<feature type="region of interest" description="Disordered" evidence="1">
    <location>
        <begin position="268"/>
        <end position="328"/>
    </location>
</feature>
<feature type="compositionally biased region" description="Basic and acidic residues" evidence="1">
    <location>
        <begin position="410"/>
        <end position="426"/>
    </location>
</feature>
<dbReference type="InterPro" id="IPR007268">
    <property type="entry name" value="Rad9/Ddc1"/>
</dbReference>
<proteinExistence type="predicted"/>
<dbReference type="InterPro" id="IPR046938">
    <property type="entry name" value="DNA_clamp_sf"/>
</dbReference>
<dbReference type="Pfam" id="PF04139">
    <property type="entry name" value="Rad9"/>
    <property type="match status" value="1"/>
</dbReference>
<keyword evidence="3" id="KW-1185">Reference proteome</keyword>
<evidence type="ECO:0000256" key="1">
    <source>
        <dbReference type="SAM" id="MobiDB-lite"/>
    </source>
</evidence>
<feature type="compositionally biased region" description="Polar residues" evidence="1">
    <location>
        <begin position="268"/>
        <end position="293"/>
    </location>
</feature>
<gene>
    <name evidence="2" type="ORF">HK105_200803</name>
</gene>
<evidence type="ECO:0000313" key="2">
    <source>
        <dbReference type="EMBL" id="KAL2919886.1"/>
    </source>
</evidence>
<sequence length="491" mass="54054">MPLPPRTAPARPTRAQLCLSTFNAAKSAFVIISVHRAFFESFSYAPAHLCYRLLLKPLSNIFKTSSNTDTIEQCRIRPVYEAGEERLVVQLTCKYGVLKTHRLNYEACEPMQAVFSREDCPHSWIASPRMIQDQLAHFQLKLKEVTLSCKMKSFQIKSFEDSFVPDGTTVVRSLETEVTIDLEDFEQYSVFGDADLTFELKDFKAVLAFAEAVDLHVTALFDQAGGGQEMTASLSLNSSSPLLFSCAPSPTHFQADFVLAVTLNAGGKQTSPTQARQHSAQPSQALSQATQRTAFGVHVQHRTSGPQHSHPFVHSNGHTQHRRPSAYATGDAHMHEMSQMAAASGTVVMPSQGAFQPIPGLHHDHVEVLVPQSPTNSSRDEFDARHRRSGGTAGDSMSADDMDGDPTSPLRDHAGYRRSFNADRQQRHARSRLYSLVEDSSAMAIPHSVPPLDSEFMDMMADDGGGPRSRMGMGISDSGSDPLGLKKQRHQ</sequence>
<feature type="region of interest" description="Disordered" evidence="1">
    <location>
        <begin position="450"/>
        <end position="491"/>
    </location>
</feature>
<dbReference type="Gene3D" id="3.70.10.10">
    <property type="match status" value="1"/>
</dbReference>
<name>A0ABR4NK52_9FUNG</name>
<comment type="caution">
    <text evidence="2">The sequence shown here is derived from an EMBL/GenBank/DDBJ whole genome shotgun (WGS) entry which is preliminary data.</text>
</comment>
<evidence type="ECO:0000313" key="3">
    <source>
        <dbReference type="Proteomes" id="UP001527925"/>
    </source>
</evidence>
<dbReference type="PANTHER" id="PTHR15237">
    <property type="entry name" value="DNA REPAIR PROTEIN RAD9"/>
    <property type="match status" value="1"/>
</dbReference>
<reference evidence="2 3" key="1">
    <citation type="submission" date="2023-09" db="EMBL/GenBank/DDBJ databases">
        <title>Pangenome analysis of Batrachochytrium dendrobatidis and related Chytrids.</title>
        <authorList>
            <person name="Yacoub M.N."/>
            <person name="Stajich J.E."/>
            <person name="James T.Y."/>
        </authorList>
    </citation>
    <scope>NUCLEOTIDE SEQUENCE [LARGE SCALE GENOMIC DNA]</scope>
    <source>
        <strain evidence="2 3">JEL0888</strain>
    </source>
</reference>
<dbReference type="PANTHER" id="PTHR15237:SF0">
    <property type="entry name" value="CELL CYCLE CHECKPOINT CONTROL PROTEIN"/>
    <property type="match status" value="1"/>
</dbReference>
<dbReference type="Proteomes" id="UP001527925">
    <property type="component" value="Unassembled WGS sequence"/>
</dbReference>
<dbReference type="SUPFAM" id="SSF55979">
    <property type="entry name" value="DNA clamp"/>
    <property type="match status" value="1"/>
</dbReference>
<feature type="region of interest" description="Disordered" evidence="1">
    <location>
        <begin position="372"/>
        <end position="427"/>
    </location>
</feature>
<dbReference type="EMBL" id="JADGIZ020000002">
    <property type="protein sequence ID" value="KAL2919886.1"/>
    <property type="molecule type" value="Genomic_DNA"/>
</dbReference>
<organism evidence="2 3">
    <name type="scientific">Polyrhizophydium stewartii</name>
    <dbReference type="NCBI Taxonomy" id="2732419"/>
    <lineage>
        <taxon>Eukaryota</taxon>
        <taxon>Fungi</taxon>
        <taxon>Fungi incertae sedis</taxon>
        <taxon>Chytridiomycota</taxon>
        <taxon>Chytridiomycota incertae sedis</taxon>
        <taxon>Chytridiomycetes</taxon>
        <taxon>Rhizophydiales</taxon>
        <taxon>Rhizophydiales incertae sedis</taxon>
        <taxon>Polyrhizophydium</taxon>
    </lineage>
</organism>
<accession>A0ABR4NK52</accession>